<organism evidence="1 2">
    <name type="scientific">Tanacetum coccineum</name>
    <dbReference type="NCBI Taxonomy" id="301880"/>
    <lineage>
        <taxon>Eukaryota</taxon>
        <taxon>Viridiplantae</taxon>
        <taxon>Streptophyta</taxon>
        <taxon>Embryophyta</taxon>
        <taxon>Tracheophyta</taxon>
        <taxon>Spermatophyta</taxon>
        <taxon>Magnoliopsida</taxon>
        <taxon>eudicotyledons</taxon>
        <taxon>Gunneridae</taxon>
        <taxon>Pentapetalae</taxon>
        <taxon>asterids</taxon>
        <taxon>campanulids</taxon>
        <taxon>Asterales</taxon>
        <taxon>Asteraceae</taxon>
        <taxon>Asteroideae</taxon>
        <taxon>Anthemideae</taxon>
        <taxon>Anthemidinae</taxon>
        <taxon>Tanacetum</taxon>
    </lineage>
</organism>
<dbReference type="EMBL" id="BQNB010011755">
    <property type="protein sequence ID" value="GJS94749.1"/>
    <property type="molecule type" value="Genomic_DNA"/>
</dbReference>
<gene>
    <name evidence="1" type="ORF">Tco_0801717</name>
</gene>
<comment type="caution">
    <text evidence="1">The sequence shown here is derived from an EMBL/GenBank/DDBJ whole genome shotgun (WGS) entry which is preliminary data.</text>
</comment>
<proteinExistence type="predicted"/>
<evidence type="ECO:0008006" key="3">
    <source>
        <dbReference type="Google" id="ProtNLM"/>
    </source>
</evidence>
<name>A0ABQ4ZWT1_9ASTR</name>
<accession>A0ABQ4ZWT1</accession>
<dbReference type="Proteomes" id="UP001151760">
    <property type="component" value="Unassembled WGS sequence"/>
</dbReference>
<sequence length="125" mass="14552">MQNRGHRRMILDSVENGPLIWLTIEENGVTRTKKYAELSAAEKIQADCDMKATNIILQGLPADIYSLVNHHRVAKYLWERVQLLMQVNTKFLNSLPPEWSKFMTDVKLVKDLHTTNFDQLHAYLE</sequence>
<evidence type="ECO:0000313" key="2">
    <source>
        <dbReference type="Proteomes" id="UP001151760"/>
    </source>
</evidence>
<keyword evidence="2" id="KW-1185">Reference proteome</keyword>
<evidence type="ECO:0000313" key="1">
    <source>
        <dbReference type="EMBL" id="GJS94749.1"/>
    </source>
</evidence>
<reference evidence="1" key="1">
    <citation type="journal article" date="2022" name="Int. J. Mol. Sci.">
        <title>Draft Genome of Tanacetum Coccineum: Genomic Comparison of Closely Related Tanacetum-Family Plants.</title>
        <authorList>
            <person name="Yamashiro T."/>
            <person name="Shiraishi A."/>
            <person name="Nakayama K."/>
            <person name="Satake H."/>
        </authorList>
    </citation>
    <scope>NUCLEOTIDE SEQUENCE</scope>
</reference>
<reference evidence="1" key="2">
    <citation type="submission" date="2022-01" db="EMBL/GenBank/DDBJ databases">
        <authorList>
            <person name="Yamashiro T."/>
            <person name="Shiraishi A."/>
            <person name="Satake H."/>
            <person name="Nakayama K."/>
        </authorList>
    </citation>
    <scope>NUCLEOTIDE SEQUENCE</scope>
</reference>
<protein>
    <recommendedName>
        <fullName evidence="3">Integrase, catalytic region, zinc finger, CCHC-type, peptidase aspartic, catalytic</fullName>
    </recommendedName>
</protein>